<feature type="transmembrane region" description="Helical" evidence="5">
    <location>
        <begin position="376"/>
        <end position="398"/>
    </location>
</feature>
<evidence type="ECO:0000259" key="6">
    <source>
        <dbReference type="PROSITE" id="PS50850"/>
    </source>
</evidence>
<dbReference type="EMBL" id="JARBDR010000640">
    <property type="protein sequence ID" value="KAJ8310366.1"/>
    <property type="molecule type" value="Genomic_DNA"/>
</dbReference>
<feature type="transmembrane region" description="Helical" evidence="5">
    <location>
        <begin position="347"/>
        <end position="370"/>
    </location>
</feature>
<dbReference type="Gene3D" id="1.20.1250.20">
    <property type="entry name" value="MFS general substrate transporter like domains"/>
    <property type="match status" value="2"/>
</dbReference>
<protein>
    <recommendedName>
        <fullName evidence="6">Major facilitator superfamily (MFS) profile domain-containing protein</fullName>
    </recommendedName>
</protein>
<dbReference type="SUPFAM" id="SSF103473">
    <property type="entry name" value="MFS general substrate transporter"/>
    <property type="match status" value="1"/>
</dbReference>
<keyword evidence="2 5" id="KW-0812">Transmembrane</keyword>
<feature type="domain" description="Major facilitator superfamily (MFS) profile" evidence="6">
    <location>
        <begin position="34"/>
        <end position="479"/>
    </location>
</feature>
<sequence length="479" mass="54141">MDKDNKKMNEAPFWISTRFGMAVLLSFGLYCAFSLRLNANMAIVCMVNYTALKTDDQNDTNVSDCGLTSANSTELNYKDGPFVWDRLMQGHILSIFYLPYGIAQTPTSMLITRYGARRVFGLATIIAASVTILIPLAATYSFILVVVIRGLMGILTAGVYICCQYVFGRWAPPDERTRLSSICFAGIEFGTIRTYFFSGLMCDHIEINGWSYIFYVTGGSTLMWCSVWFIFAADTPEQSKWISNQEKEYLTQTINTTKENEEKQIKLNQSIPWRSIFTSLPVYAIMVANFCSDWAHILMWTYVPTYLNDVFDFDFKYNGFISAISSLPHAAVILISGRLSDFVLDSIIIFNHYIPAMVIPAVMLISLSYVDCSQPTLAIVILIAGMAIRGFRFSGYIVNAMDITPSLVELYLLSREEWMTVFFITSTIEIFGSLFYLMFASADVQSWNNTSNVVLDVELLEYKKNVENNKIPVKNSTNS</sequence>
<gene>
    <name evidence="7" type="ORF">KUTeg_012231</name>
</gene>
<evidence type="ECO:0000256" key="3">
    <source>
        <dbReference type="ARBA" id="ARBA00022989"/>
    </source>
</evidence>
<accession>A0ABQ9F1C1</accession>
<keyword evidence="3 5" id="KW-1133">Transmembrane helix</keyword>
<evidence type="ECO:0000313" key="8">
    <source>
        <dbReference type="Proteomes" id="UP001217089"/>
    </source>
</evidence>
<name>A0ABQ9F1C1_TEGGR</name>
<dbReference type="PANTHER" id="PTHR11662">
    <property type="entry name" value="SOLUTE CARRIER FAMILY 17"/>
    <property type="match status" value="1"/>
</dbReference>
<keyword evidence="4 5" id="KW-0472">Membrane</keyword>
<feature type="transmembrane region" description="Helical" evidence="5">
    <location>
        <begin position="119"/>
        <end position="137"/>
    </location>
</feature>
<proteinExistence type="predicted"/>
<feature type="transmembrane region" description="Helical" evidence="5">
    <location>
        <begin position="143"/>
        <end position="167"/>
    </location>
</feature>
<organism evidence="7 8">
    <name type="scientific">Tegillarca granosa</name>
    <name type="common">Malaysian cockle</name>
    <name type="synonym">Anadara granosa</name>
    <dbReference type="NCBI Taxonomy" id="220873"/>
    <lineage>
        <taxon>Eukaryota</taxon>
        <taxon>Metazoa</taxon>
        <taxon>Spiralia</taxon>
        <taxon>Lophotrochozoa</taxon>
        <taxon>Mollusca</taxon>
        <taxon>Bivalvia</taxon>
        <taxon>Autobranchia</taxon>
        <taxon>Pteriomorphia</taxon>
        <taxon>Arcoida</taxon>
        <taxon>Arcoidea</taxon>
        <taxon>Arcidae</taxon>
        <taxon>Tegillarca</taxon>
    </lineage>
</organism>
<dbReference type="PROSITE" id="PS50850">
    <property type="entry name" value="MFS"/>
    <property type="match status" value="1"/>
</dbReference>
<feature type="transmembrane region" description="Helical" evidence="5">
    <location>
        <begin position="12"/>
        <end position="33"/>
    </location>
</feature>
<dbReference type="InterPro" id="IPR050382">
    <property type="entry name" value="MFS_Na/Anion_cotransporter"/>
</dbReference>
<feature type="transmembrane region" description="Helical" evidence="5">
    <location>
        <begin position="280"/>
        <end position="303"/>
    </location>
</feature>
<dbReference type="InterPro" id="IPR020846">
    <property type="entry name" value="MFS_dom"/>
</dbReference>
<dbReference type="Pfam" id="PF07690">
    <property type="entry name" value="MFS_1"/>
    <property type="match status" value="1"/>
</dbReference>
<evidence type="ECO:0000256" key="4">
    <source>
        <dbReference type="ARBA" id="ARBA00023136"/>
    </source>
</evidence>
<comment type="subcellular location">
    <subcellularLocation>
        <location evidence="1">Membrane</location>
        <topology evidence="1">Multi-pass membrane protein</topology>
    </subcellularLocation>
</comment>
<keyword evidence="8" id="KW-1185">Reference proteome</keyword>
<evidence type="ECO:0000313" key="7">
    <source>
        <dbReference type="EMBL" id="KAJ8310366.1"/>
    </source>
</evidence>
<evidence type="ECO:0000256" key="2">
    <source>
        <dbReference type="ARBA" id="ARBA00022692"/>
    </source>
</evidence>
<dbReference type="PANTHER" id="PTHR11662:SF399">
    <property type="entry name" value="FI19708P1-RELATED"/>
    <property type="match status" value="1"/>
</dbReference>
<dbReference type="Proteomes" id="UP001217089">
    <property type="component" value="Unassembled WGS sequence"/>
</dbReference>
<feature type="transmembrane region" description="Helical" evidence="5">
    <location>
        <begin position="212"/>
        <end position="233"/>
    </location>
</feature>
<dbReference type="InterPro" id="IPR011701">
    <property type="entry name" value="MFS"/>
</dbReference>
<dbReference type="InterPro" id="IPR036259">
    <property type="entry name" value="MFS_trans_sf"/>
</dbReference>
<comment type="caution">
    <text evidence="7">The sequence shown here is derived from an EMBL/GenBank/DDBJ whole genome shotgun (WGS) entry which is preliminary data.</text>
</comment>
<evidence type="ECO:0000256" key="5">
    <source>
        <dbReference type="SAM" id="Phobius"/>
    </source>
</evidence>
<feature type="transmembrane region" description="Helical" evidence="5">
    <location>
        <begin position="418"/>
        <end position="439"/>
    </location>
</feature>
<evidence type="ECO:0000256" key="1">
    <source>
        <dbReference type="ARBA" id="ARBA00004141"/>
    </source>
</evidence>
<reference evidence="7 8" key="1">
    <citation type="submission" date="2022-12" db="EMBL/GenBank/DDBJ databases">
        <title>Chromosome-level genome of Tegillarca granosa.</title>
        <authorList>
            <person name="Kim J."/>
        </authorList>
    </citation>
    <scope>NUCLEOTIDE SEQUENCE [LARGE SCALE GENOMIC DNA]</scope>
    <source>
        <strain evidence="7">Teg-2019</strain>
        <tissue evidence="7">Adductor muscle</tissue>
    </source>
</reference>
<feature type="transmembrane region" description="Helical" evidence="5">
    <location>
        <begin position="179"/>
        <end position="200"/>
    </location>
</feature>